<evidence type="ECO:0000313" key="3">
    <source>
        <dbReference type="Proteomes" id="UP001378188"/>
    </source>
</evidence>
<protein>
    <submittedName>
        <fullName evidence="2">Uncharacterized protein</fullName>
    </submittedName>
</protein>
<keyword evidence="3" id="KW-1185">Reference proteome</keyword>
<keyword evidence="1" id="KW-0732">Signal</keyword>
<evidence type="ECO:0000313" key="2">
    <source>
        <dbReference type="EMBL" id="MEJ8573616.1"/>
    </source>
</evidence>
<name>A0AAW9RV81_9HYPH</name>
<feature type="chain" id="PRO_5043645482" evidence="1">
    <location>
        <begin position="22"/>
        <end position="487"/>
    </location>
</feature>
<feature type="signal peptide" evidence="1">
    <location>
        <begin position="1"/>
        <end position="21"/>
    </location>
</feature>
<organism evidence="2 3">
    <name type="scientific">Microbaculum marinum</name>
    <dbReference type="NCBI Taxonomy" id="1764581"/>
    <lineage>
        <taxon>Bacteria</taxon>
        <taxon>Pseudomonadati</taxon>
        <taxon>Pseudomonadota</taxon>
        <taxon>Alphaproteobacteria</taxon>
        <taxon>Hyphomicrobiales</taxon>
        <taxon>Tepidamorphaceae</taxon>
        <taxon>Microbaculum</taxon>
    </lineage>
</organism>
<dbReference type="Proteomes" id="UP001378188">
    <property type="component" value="Unassembled WGS sequence"/>
</dbReference>
<dbReference type="RefSeq" id="WP_340331320.1">
    <property type="nucleotide sequence ID" value="NZ_JAZHOF010000008.1"/>
</dbReference>
<comment type="caution">
    <text evidence="2">The sequence shown here is derived from an EMBL/GenBank/DDBJ whole genome shotgun (WGS) entry which is preliminary data.</text>
</comment>
<reference evidence="2 3" key="1">
    <citation type="submission" date="2024-02" db="EMBL/GenBank/DDBJ databases">
        <title>Genome analysis and characterization of Microbaculum marinisediminis sp. nov., isolated from marine sediment.</title>
        <authorList>
            <person name="Du Z.-J."/>
            <person name="Ye Y.-Q."/>
            <person name="Zhang Z.-R."/>
            <person name="Yuan S.-M."/>
            <person name="Zhang X.-Y."/>
        </authorList>
    </citation>
    <scope>NUCLEOTIDE SEQUENCE [LARGE SCALE GENOMIC DNA]</scope>
    <source>
        <strain evidence="2 3">SDUM1044001</strain>
    </source>
</reference>
<dbReference type="EMBL" id="JAZHOF010000008">
    <property type="protein sequence ID" value="MEJ8573616.1"/>
    <property type="molecule type" value="Genomic_DNA"/>
</dbReference>
<dbReference type="AlphaFoldDB" id="A0AAW9RV81"/>
<sequence length="487" mass="53556">MRFACIGGRALFFGLATLALAGIDAQPARADNQTPTVSEVSTDAAGLPYSIELRAVDSSQVLPTLQSFAFGQTHGLWVILGGRTNGLHGFSNSGLKNFPPRRQNRRIWVIDPVSGERWSRKLSDSSLTQDQIDALSSTATEKMQIGDTLYVIGGYGYSQTQENFVTFDTLTALDLLQTVAWVRREPVFGIEVKDLADIIRQTSRGVLKVTGGQVTQIGSRTVLAFGQLFDGGYGDPDANQVYTTQLRSFKLRDNGRKVAIRKVRRDPKKPNPTDYRRRDYTLVPFLQMKRGKTIEKAAALAGVFTLTDGIFTVPVEFGEEASPQMANPDASRTFKQAMNGYDCAYLAIWDRRTKSSHSVLFGGISYVYYDSETGEFVEDTNFPFINDITSVVRDRKGRYEQVLVGEFPTIMSTDGKELLFGAEAEMFIDPATPTTSNGMVDLAALRRMHGNEPVVVGRIFGGIAADAPNFGNSVASNIIFEVVLTPQ</sequence>
<accession>A0AAW9RV81</accession>
<dbReference type="InterPro" id="IPR011043">
    <property type="entry name" value="Gal_Oxase/kelch_b-propeller"/>
</dbReference>
<evidence type="ECO:0000256" key="1">
    <source>
        <dbReference type="SAM" id="SignalP"/>
    </source>
</evidence>
<gene>
    <name evidence="2" type="ORF">V3328_19150</name>
</gene>
<proteinExistence type="predicted"/>
<dbReference type="SUPFAM" id="SSF50965">
    <property type="entry name" value="Galactose oxidase, central domain"/>
    <property type="match status" value="1"/>
</dbReference>